<comment type="caution">
    <text evidence="2">The sequence shown here is derived from an EMBL/GenBank/DDBJ whole genome shotgun (WGS) entry which is preliminary data.</text>
</comment>
<dbReference type="InterPro" id="IPR011990">
    <property type="entry name" value="TPR-like_helical_dom_sf"/>
</dbReference>
<evidence type="ECO:0000313" key="2">
    <source>
        <dbReference type="EMBL" id="MBB4926888.1"/>
    </source>
</evidence>
<dbReference type="SUPFAM" id="SSF48452">
    <property type="entry name" value="TPR-like"/>
    <property type="match status" value="1"/>
</dbReference>
<sequence>MTGDEIANSIRGNAQLNGTAVMAQRVDLVINQAIAEPDPALAFVVPSQVPRPLDTFVNREDQLGRLWRLAEAPARRYQPLVVVVSGAGGVGKTEFGRVWAHEARTLFPDGRLYLDLTPLRRGGSVEIGEVLAEFLRALGQDDRIISPTVVGRAGQYRSRTEGRRLLVVLDGVHPTDDLEELLPSSSESAVLVISHHRRPDLEDRGAVPLVLGPLAEEHARILLTGFTGDDRAAAEPDSMAELLRMCAGLPVALRAAGSRLKGRPRWRVSRLVEELRDESARLERLGGDRSVVETLWDATYQDLPPRTARLYRLLADHPGPDSTVESAAALAGYDVEQAEDALLELVRASLLTQDEAGGRFRLHDLIRLHARGWAQAEPDGADQEAALLRLARWYRRQAERADRAAKGDRLRIAQALTVDQAPGPDLPFSTTAEAVRWLEEERQALFALVRRAAQAGHHELAWATAEPLDVLFESHRHYADCIDAFDYAVQAADQDAGSGASREESSDGEQDADNRRQQARAWLRCLLARPLWELGQFERARRILDEAFAAAEACGYQRLQAAVWERGGKLHQAQGEFARTAGDLARAETEFTHAEADFTRSLAINEAIGHPRGVMLQLYLLAGLKTLRQQPGQAIELLGQAAVLAAGGRDRKPDERMRGRIAHATGVARLAMGQLRQAEEPLRLALEIAEGRGADFDQAQARDLLAGIVTDPAEAAEHRRRADEVYAAAGGLRLRPSGSGRPDEAPDESADESAEGDGQQP</sequence>
<dbReference type="EMBL" id="JACHJV010000001">
    <property type="protein sequence ID" value="MBB4926888.1"/>
    <property type="molecule type" value="Genomic_DNA"/>
</dbReference>
<protein>
    <submittedName>
        <fullName evidence="2">Tetratricopeptide (TPR) repeat protein</fullName>
    </submittedName>
</protein>
<name>A0A7W7R852_KITKI</name>
<dbReference type="PANTHER" id="PTHR47691:SF3">
    <property type="entry name" value="HTH-TYPE TRANSCRIPTIONAL REGULATOR RV0890C-RELATED"/>
    <property type="match status" value="1"/>
</dbReference>
<keyword evidence="3" id="KW-1185">Reference proteome</keyword>
<organism evidence="2 3">
    <name type="scientific">Kitasatospora kifunensis</name>
    <name type="common">Streptomyces kifunensis</name>
    <dbReference type="NCBI Taxonomy" id="58351"/>
    <lineage>
        <taxon>Bacteria</taxon>
        <taxon>Bacillati</taxon>
        <taxon>Actinomycetota</taxon>
        <taxon>Actinomycetes</taxon>
        <taxon>Kitasatosporales</taxon>
        <taxon>Streptomycetaceae</taxon>
        <taxon>Kitasatospora</taxon>
    </lineage>
</organism>
<dbReference type="PANTHER" id="PTHR47691">
    <property type="entry name" value="REGULATOR-RELATED"/>
    <property type="match status" value="1"/>
</dbReference>
<dbReference type="PRINTS" id="PR00364">
    <property type="entry name" value="DISEASERSIST"/>
</dbReference>
<dbReference type="SUPFAM" id="SSF52540">
    <property type="entry name" value="P-loop containing nucleoside triphosphate hydrolases"/>
    <property type="match status" value="1"/>
</dbReference>
<accession>A0A7W7R852</accession>
<feature type="region of interest" description="Disordered" evidence="1">
    <location>
        <begin position="727"/>
        <end position="761"/>
    </location>
</feature>
<proteinExistence type="predicted"/>
<feature type="region of interest" description="Disordered" evidence="1">
    <location>
        <begin position="495"/>
        <end position="514"/>
    </location>
</feature>
<dbReference type="GO" id="GO:0043531">
    <property type="term" value="F:ADP binding"/>
    <property type="evidence" value="ECO:0007669"/>
    <property type="project" value="InterPro"/>
</dbReference>
<dbReference type="Gene3D" id="1.25.40.10">
    <property type="entry name" value="Tetratricopeptide repeat domain"/>
    <property type="match status" value="1"/>
</dbReference>
<feature type="compositionally biased region" description="Low complexity" evidence="1">
    <location>
        <begin position="730"/>
        <end position="740"/>
    </location>
</feature>
<dbReference type="Proteomes" id="UP000540506">
    <property type="component" value="Unassembled WGS sequence"/>
</dbReference>
<evidence type="ECO:0000313" key="3">
    <source>
        <dbReference type="Proteomes" id="UP000540506"/>
    </source>
</evidence>
<dbReference type="RefSeq" id="WP_184940636.1">
    <property type="nucleotide sequence ID" value="NZ_JACHJV010000001.1"/>
</dbReference>
<gene>
    <name evidence="2" type="ORF">FHR34_005881</name>
</gene>
<dbReference type="AlphaFoldDB" id="A0A7W7R852"/>
<reference evidence="2 3" key="1">
    <citation type="submission" date="2020-08" db="EMBL/GenBank/DDBJ databases">
        <title>Sequencing the genomes of 1000 actinobacteria strains.</title>
        <authorList>
            <person name="Klenk H.-P."/>
        </authorList>
    </citation>
    <scope>NUCLEOTIDE SEQUENCE [LARGE SCALE GENOMIC DNA]</scope>
    <source>
        <strain evidence="2 3">DSM 41654</strain>
    </source>
</reference>
<feature type="compositionally biased region" description="Acidic residues" evidence="1">
    <location>
        <begin position="745"/>
        <end position="755"/>
    </location>
</feature>
<dbReference type="Gene3D" id="3.40.50.300">
    <property type="entry name" value="P-loop containing nucleotide triphosphate hydrolases"/>
    <property type="match status" value="1"/>
</dbReference>
<dbReference type="InterPro" id="IPR027417">
    <property type="entry name" value="P-loop_NTPase"/>
</dbReference>
<evidence type="ECO:0000256" key="1">
    <source>
        <dbReference type="SAM" id="MobiDB-lite"/>
    </source>
</evidence>